<keyword evidence="2" id="KW-0812">Transmembrane</keyword>
<dbReference type="OrthoDB" id="4159154at2759"/>
<feature type="compositionally biased region" description="Basic and acidic residues" evidence="1">
    <location>
        <begin position="432"/>
        <end position="442"/>
    </location>
</feature>
<organism evidence="3 4">
    <name type="scientific">Hortaea werneckii EXF-2000</name>
    <dbReference type="NCBI Taxonomy" id="1157616"/>
    <lineage>
        <taxon>Eukaryota</taxon>
        <taxon>Fungi</taxon>
        <taxon>Dikarya</taxon>
        <taxon>Ascomycota</taxon>
        <taxon>Pezizomycotina</taxon>
        <taxon>Dothideomycetes</taxon>
        <taxon>Dothideomycetidae</taxon>
        <taxon>Mycosphaerellales</taxon>
        <taxon>Teratosphaeriaceae</taxon>
        <taxon>Hortaea</taxon>
    </lineage>
</organism>
<evidence type="ECO:0000256" key="2">
    <source>
        <dbReference type="SAM" id="Phobius"/>
    </source>
</evidence>
<accession>A0A1Z5T998</accession>
<dbReference type="EMBL" id="MUNK01000090">
    <property type="protein sequence ID" value="OTA32602.1"/>
    <property type="molecule type" value="Genomic_DNA"/>
</dbReference>
<feature type="transmembrane region" description="Helical" evidence="2">
    <location>
        <begin position="39"/>
        <end position="62"/>
    </location>
</feature>
<gene>
    <name evidence="3" type="ORF">BTJ68_07926</name>
</gene>
<feature type="transmembrane region" description="Helical" evidence="2">
    <location>
        <begin position="281"/>
        <end position="302"/>
    </location>
</feature>
<evidence type="ECO:0000256" key="1">
    <source>
        <dbReference type="SAM" id="MobiDB-lite"/>
    </source>
</evidence>
<dbReference type="PANTHER" id="PTHR28019:SF7">
    <property type="entry name" value="SUR7 PROTEIN"/>
    <property type="match status" value="1"/>
</dbReference>
<keyword evidence="2" id="KW-0472">Membrane</keyword>
<dbReference type="GO" id="GO:0005886">
    <property type="term" value="C:plasma membrane"/>
    <property type="evidence" value="ECO:0007669"/>
    <property type="project" value="InterPro"/>
</dbReference>
<dbReference type="AlphaFoldDB" id="A0A1Z5T998"/>
<proteinExistence type="predicted"/>
<protein>
    <recommendedName>
        <fullName evidence="5">Actin cortical patch SUR7/pH-response regulator PalI</fullName>
    </recommendedName>
</protein>
<dbReference type="GO" id="GO:0031505">
    <property type="term" value="P:fungal-type cell wall organization"/>
    <property type="evidence" value="ECO:0007669"/>
    <property type="project" value="TreeGrafter"/>
</dbReference>
<keyword evidence="4" id="KW-1185">Reference proteome</keyword>
<dbReference type="PANTHER" id="PTHR28019">
    <property type="entry name" value="CELL MEMBRANE PROTEIN YLR413W-RELATED"/>
    <property type="match status" value="1"/>
</dbReference>
<comment type="caution">
    <text evidence="3">The sequence shown here is derived from an EMBL/GenBank/DDBJ whole genome shotgun (WGS) entry which is preliminary data.</text>
</comment>
<evidence type="ECO:0000313" key="4">
    <source>
        <dbReference type="Proteomes" id="UP000194280"/>
    </source>
</evidence>
<evidence type="ECO:0000313" key="3">
    <source>
        <dbReference type="EMBL" id="OTA32602.1"/>
    </source>
</evidence>
<dbReference type="Proteomes" id="UP000194280">
    <property type="component" value="Unassembled WGS sequence"/>
</dbReference>
<reference evidence="3 4" key="1">
    <citation type="submission" date="2017-01" db="EMBL/GenBank/DDBJ databases">
        <title>The recent genome duplication of the halophilic yeast Hortaea werneckii: insights from long-read sequencing.</title>
        <authorList>
            <person name="Sinha S."/>
            <person name="Flibotte S."/>
            <person name="Neira M."/>
            <person name="Lenassi M."/>
            <person name="Gostincar C."/>
            <person name="Stajich J.E."/>
            <person name="Nislow C.E."/>
        </authorList>
    </citation>
    <scope>NUCLEOTIDE SEQUENCE [LARGE SCALE GENOMIC DNA]</scope>
    <source>
        <strain evidence="3 4">EXF-2000</strain>
    </source>
</reference>
<feature type="transmembrane region" description="Helical" evidence="2">
    <location>
        <begin position="358"/>
        <end position="382"/>
    </location>
</feature>
<name>A0A1Z5T998_HORWE</name>
<keyword evidence="2" id="KW-1133">Transmembrane helix</keyword>
<dbReference type="InterPro" id="IPR052413">
    <property type="entry name" value="SUR7_domain"/>
</dbReference>
<evidence type="ECO:0008006" key="5">
    <source>
        <dbReference type="Google" id="ProtNLM"/>
    </source>
</evidence>
<feature type="transmembrane region" description="Helical" evidence="2">
    <location>
        <begin position="314"/>
        <end position="338"/>
    </location>
</feature>
<feature type="region of interest" description="Disordered" evidence="1">
    <location>
        <begin position="392"/>
        <end position="442"/>
    </location>
</feature>
<dbReference type="GO" id="GO:0051285">
    <property type="term" value="C:cell cortex of cell tip"/>
    <property type="evidence" value="ECO:0007669"/>
    <property type="project" value="TreeGrafter"/>
</dbReference>
<dbReference type="Pfam" id="PF06687">
    <property type="entry name" value="SUR7"/>
    <property type="match status" value="1"/>
</dbReference>
<dbReference type="InParanoid" id="A0A1Z5T998"/>
<feature type="compositionally biased region" description="Low complexity" evidence="1">
    <location>
        <begin position="397"/>
        <end position="408"/>
    </location>
</feature>
<dbReference type="VEuPathDB" id="FungiDB:BTJ68_07926"/>
<dbReference type="InterPro" id="IPR009571">
    <property type="entry name" value="SUR7/Rim9-like_fungi"/>
</dbReference>
<sequence length="442" mass="47121">MWFAVLSVARKFYKSRNGKNSQPGSPIAPGARRSFGAPLFLSILAAIIATIAMVLAILAVFAGNKPSNMTDYYVFRLNTSRIGQNLIQEVDNEIMSVKFDLKRELPAPAMATATSIVTPKTQIISAPTTLITMAPRGVLDGVGEGIDDATAKAGSLKSDAGSALSSKASAVESAATSKASAVKSAAESKANSAMGSLQTKVVEAINDAYDGILDELDLSDFYDVHISSTCRGTYKYKDGKNETVSVGRPAKDDDDDDKKVYAHVDSCEKHSALDPMGLIRVLYWAGIALTVVSVLLGWAAVFMKSRKMAIFNCLATLPAFLFLVLASAVTHGIGMGAAKFINFIGGEIGVRGYKGGKFIALTWACTALLLANGLLWGFLVVLRGRAEKSAHNAPEYSSSSGSGLGSRSFRCKRDRPDRTSQIIMEPVTRPPPSHDAHGQQWI</sequence>